<dbReference type="InterPro" id="IPR012600">
    <property type="entry name" value="Propeptide_C25"/>
</dbReference>
<dbReference type="AlphaFoldDB" id="X0YR48"/>
<sequence>DVNSLIIQQNFEYTKIRLPGYEISDEVAAPEVPVRAIKIALPYGAKITNVNILSKEGKELDGEFLLSYVQPPVILSQKEVKKLDEPKQEIYSSNKPYPENIIEFKGTAVYDNYQICELLVYPVQYLPKSKRLIFFSSIKFSVEYEGGIKKRARSTMI</sequence>
<organism evidence="2">
    <name type="scientific">marine sediment metagenome</name>
    <dbReference type="NCBI Taxonomy" id="412755"/>
    <lineage>
        <taxon>unclassified sequences</taxon>
        <taxon>metagenomes</taxon>
        <taxon>ecological metagenomes</taxon>
    </lineage>
</organism>
<evidence type="ECO:0000259" key="1">
    <source>
        <dbReference type="Pfam" id="PF08126"/>
    </source>
</evidence>
<name>X0YR48_9ZZZZ</name>
<dbReference type="Gene3D" id="2.60.40.3800">
    <property type="match status" value="1"/>
</dbReference>
<gene>
    <name evidence="2" type="ORF">S01H4_17054</name>
</gene>
<feature type="domain" description="Gingipain propeptide" evidence="1">
    <location>
        <begin position="25"/>
        <end position="145"/>
    </location>
</feature>
<dbReference type="Pfam" id="PF08126">
    <property type="entry name" value="Propeptide_C25"/>
    <property type="match status" value="1"/>
</dbReference>
<reference evidence="2" key="1">
    <citation type="journal article" date="2014" name="Front. Microbiol.">
        <title>High frequency of phylogenetically diverse reductive dehalogenase-homologous genes in deep subseafloor sedimentary metagenomes.</title>
        <authorList>
            <person name="Kawai M."/>
            <person name="Futagami T."/>
            <person name="Toyoda A."/>
            <person name="Takaki Y."/>
            <person name="Nishi S."/>
            <person name="Hori S."/>
            <person name="Arai W."/>
            <person name="Tsubouchi T."/>
            <person name="Morono Y."/>
            <person name="Uchiyama I."/>
            <person name="Ito T."/>
            <person name="Fujiyama A."/>
            <person name="Inagaki F."/>
            <person name="Takami H."/>
        </authorList>
    </citation>
    <scope>NUCLEOTIDE SEQUENCE</scope>
    <source>
        <strain evidence="2">Expedition CK06-06</strain>
    </source>
</reference>
<feature type="non-terminal residue" evidence="2">
    <location>
        <position position="1"/>
    </location>
</feature>
<comment type="caution">
    <text evidence="2">The sequence shown here is derived from an EMBL/GenBank/DDBJ whole genome shotgun (WGS) entry which is preliminary data.</text>
</comment>
<accession>X0YR48</accession>
<evidence type="ECO:0000313" key="2">
    <source>
        <dbReference type="EMBL" id="GAG58804.1"/>
    </source>
</evidence>
<dbReference type="EMBL" id="BART01007498">
    <property type="protein sequence ID" value="GAG58804.1"/>
    <property type="molecule type" value="Genomic_DNA"/>
</dbReference>
<proteinExistence type="predicted"/>
<protein>
    <recommendedName>
        <fullName evidence="1">Gingipain propeptide domain-containing protein</fullName>
    </recommendedName>
</protein>
<dbReference type="GO" id="GO:0004197">
    <property type="term" value="F:cysteine-type endopeptidase activity"/>
    <property type="evidence" value="ECO:0007669"/>
    <property type="project" value="InterPro"/>
</dbReference>
<dbReference type="InterPro" id="IPR038490">
    <property type="entry name" value="Gingipain_propep_sf"/>
</dbReference>